<evidence type="ECO:0000313" key="3">
    <source>
        <dbReference type="Proteomes" id="UP001304461"/>
    </source>
</evidence>
<dbReference type="InterPro" id="IPR036249">
    <property type="entry name" value="Thioredoxin-like_sf"/>
</dbReference>
<accession>A0ABU5RVP3</accession>
<name>A0ABU5RVP3_9CYAN</name>
<keyword evidence="3" id="KW-1185">Reference proteome</keyword>
<evidence type="ECO:0000313" key="2">
    <source>
        <dbReference type="EMBL" id="MEA5391827.1"/>
    </source>
</evidence>
<dbReference type="Pfam" id="PF00085">
    <property type="entry name" value="Thioredoxin"/>
    <property type="match status" value="1"/>
</dbReference>
<reference evidence="2 3" key="1">
    <citation type="submission" date="2023-12" db="EMBL/GenBank/DDBJ databases">
        <title>Baltic Sea Cyanobacteria.</title>
        <authorList>
            <person name="Delbaje E."/>
            <person name="Fewer D.P."/>
            <person name="Shishido T.K."/>
        </authorList>
    </citation>
    <scope>NUCLEOTIDE SEQUENCE [LARGE SCALE GENOMIC DNA]</scope>
    <source>
        <strain evidence="2 3">UHCC 0139</strain>
    </source>
</reference>
<proteinExistence type="predicted"/>
<dbReference type="Gene3D" id="3.40.30.10">
    <property type="entry name" value="Glutaredoxin"/>
    <property type="match status" value="1"/>
</dbReference>
<organism evidence="2 3">
    <name type="scientific">Cyanobium gracile UHCC 0139</name>
    <dbReference type="NCBI Taxonomy" id="3110308"/>
    <lineage>
        <taxon>Bacteria</taxon>
        <taxon>Bacillati</taxon>
        <taxon>Cyanobacteriota</taxon>
        <taxon>Cyanophyceae</taxon>
        <taxon>Synechococcales</taxon>
        <taxon>Prochlorococcaceae</taxon>
        <taxon>Cyanobium</taxon>
    </lineage>
</organism>
<protein>
    <submittedName>
        <fullName evidence="2">Thioredoxin family protein</fullName>
    </submittedName>
</protein>
<dbReference type="CDD" id="cd02947">
    <property type="entry name" value="TRX_family"/>
    <property type="match status" value="1"/>
</dbReference>
<dbReference type="PROSITE" id="PS51352">
    <property type="entry name" value="THIOREDOXIN_2"/>
    <property type="match status" value="1"/>
</dbReference>
<evidence type="ECO:0000259" key="1">
    <source>
        <dbReference type="PROSITE" id="PS51352"/>
    </source>
</evidence>
<dbReference type="InterPro" id="IPR013766">
    <property type="entry name" value="Thioredoxin_domain"/>
</dbReference>
<sequence>MAVLRAVTFRAAMPHPLTAPLTALALTLGGTHALALPGPLATGTWPSATLVTERVAQARAGSLAPSLQGKPVVVDIYASWCSKCQAIGPTLRSLRQQQAGKATFLKFDVSNATQLTKSRETARALGLGPFLEANRSQPSLVAVIDPASGATVQTFRASTDERAYIAAIKKAQSMIKP</sequence>
<comment type="caution">
    <text evidence="2">The sequence shown here is derived from an EMBL/GenBank/DDBJ whole genome shotgun (WGS) entry which is preliminary data.</text>
</comment>
<dbReference type="Proteomes" id="UP001304461">
    <property type="component" value="Unassembled WGS sequence"/>
</dbReference>
<gene>
    <name evidence="2" type="ORF">VB738_11225</name>
</gene>
<dbReference type="RefSeq" id="WP_323305887.1">
    <property type="nucleotide sequence ID" value="NZ_JAYGHX010000006.1"/>
</dbReference>
<dbReference type="SUPFAM" id="SSF52833">
    <property type="entry name" value="Thioredoxin-like"/>
    <property type="match status" value="1"/>
</dbReference>
<dbReference type="EMBL" id="JAYGHX010000006">
    <property type="protein sequence ID" value="MEA5391827.1"/>
    <property type="molecule type" value="Genomic_DNA"/>
</dbReference>
<feature type="domain" description="Thioredoxin" evidence="1">
    <location>
        <begin position="13"/>
        <end position="173"/>
    </location>
</feature>
<dbReference type="PANTHER" id="PTHR43601">
    <property type="entry name" value="THIOREDOXIN, MITOCHONDRIAL"/>
    <property type="match status" value="1"/>
</dbReference>
<dbReference type="PANTHER" id="PTHR43601:SF3">
    <property type="entry name" value="THIOREDOXIN, MITOCHONDRIAL"/>
    <property type="match status" value="1"/>
</dbReference>